<dbReference type="Pfam" id="PF02737">
    <property type="entry name" value="3HCDH_N"/>
    <property type="match status" value="1"/>
</dbReference>
<dbReference type="Pfam" id="PF00725">
    <property type="entry name" value="3HCDH"/>
    <property type="match status" value="1"/>
</dbReference>
<evidence type="ECO:0000313" key="11">
    <source>
        <dbReference type="EMBL" id="MCP9290774.1"/>
    </source>
</evidence>
<evidence type="ECO:0000256" key="7">
    <source>
        <dbReference type="ARBA" id="ARBA00049556"/>
    </source>
</evidence>
<evidence type="ECO:0000256" key="8">
    <source>
        <dbReference type="SAM" id="MobiDB-lite"/>
    </source>
</evidence>
<dbReference type="RefSeq" id="WP_255133153.1">
    <property type="nucleotide sequence ID" value="NZ_JANDBC010000001.1"/>
</dbReference>
<dbReference type="InterPro" id="IPR008927">
    <property type="entry name" value="6-PGluconate_DH-like_C_sf"/>
</dbReference>
<dbReference type="SUPFAM" id="SSF52096">
    <property type="entry name" value="ClpP/crotonase"/>
    <property type="match status" value="1"/>
</dbReference>
<dbReference type="Gene3D" id="3.40.50.720">
    <property type="entry name" value="NAD(P)-binding Rossmann-like Domain"/>
    <property type="match status" value="1"/>
</dbReference>
<evidence type="ECO:0000256" key="1">
    <source>
        <dbReference type="ARBA" id="ARBA00005005"/>
    </source>
</evidence>
<dbReference type="PANTHER" id="PTHR48075:SF7">
    <property type="entry name" value="3-HYDROXYACYL-COA DEHYDROGENASE-RELATED"/>
    <property type="match status" value="1"/>
</dbReference>
<keyword evidence="2" id="KW-0276">Fatty acid metabolism</keyword>
<dbReference type="InterPro" id="IPR036291">
    <property type="entry name" value="NAD(P)-bd_dom_sf"/>
</dbReference>
<evidence type="ECO:0000256" key="4">
    <source>
        <dbReference type="ARBA" id="ARBA00023002"/>
    </source>
</evidence>
<evidence type="ECO:0000256" key="6">
    <source>
        <dbReference type="ARBA" id="ARBA00023098"/>
    </source>
</evidence>
<dbReference type="Gene3D" id="3.90.226.10">
    <property type="entry name" value="2-enoyl-CoA Hydratase, Chain A, domain 1"/>
    <property type="match status" value="1"/>
</dbReference>
<dbReference type="GO" id="GO:0003857">
    <property type="term" value="F:(3S)-3-hydroxyacyl-CoA dehydrogenase (NAD+) activity"/>
    <property type="evidence" value="ECO:0007669"/>
    <property type="project" value="UniProtKB-EC"/>
</dbReference>
<name>A0A9X2RG66_9BACT</name>
<feature type="domain" description="3-hydroxyacyl-CoA dehydrogenase NAD binding" evidence="10">
    <location>
        <begin position="10"/>
        <end position="194"/>
    </location>
</feature>
<dbReference type="GO" id="GO:0006631">
    <property type="term" value="P:fatty acid metabolic process"/>
    <property type="evidence" value="ECO:0007669"/>
    <property type="project" value="UniProtKB-KW"/>
</dbReference>
<sequence length="781" mass="87695">MSTKKYSIRKVAVLGSGVMGRQIAAHCVNAGLDVVLLDLKSDDPNRPNKTVEESLQKASKMKPAPFGKPDFAQRIEVGNFEDDFDKLKEADWICEVIVEKMDIKKDMMSRIEKIRKPETIVSSNTSGLPISEISEECSDDFKAHFLGTHFFNPPRYMKLLEVIPTATTSEDVTEFMHRFCEKTLGKGVVICKDTPNFIANRIGIFSIANIMPYFFDGDFRAEEIDLLTGTLTGYSKAATFRTADMAGLDVTNHVAKNLYPSIPDDEMRETFNLPEEFEKMVEDGMIGNKAGKGFYSKQDGEYLVINPETFEYESQQQLEDPILDEAKKIKDTAERLKFLVFSEDKIGDFLWNVHRDLLLYAANRIPEITDSPLSIDRAMQWGFNWEMGPFERWDALGLNNMVERLEKEGAEIPELISEMLDAGISSFYEDGKVYDPQSKSMVDIPPEAKKEVKVHHLRKQKSPVMENNSVSLHDMGDGVALFEFHTPNSTLGSELVQSLYNSLDTVKDQFGALVISHDADNFAFGANLKEALVAKQNNDWDSVVEAVENFQKTAVALRYAPFPVVVAPFGKTLGGGVEFCLYSDKVVAHHELYMGLVEVGVGLIPAGGGTTELLRRAMEKLEGDADPLPFIREVFKTIGMAKVSESAHRARELGYMRDSDTIVMNRDLLIKRAKEEALNLVHAGYQSPAETPIKVLGKTALAAMKLMLHVMHEGKYITDYDKVVAERVAYVLAGRDLSEAQEVPESYLLKLEREAILECLQDDRTLARMEHMLKKGKPLRN</sequence>
<accession>A0A9X2RG66</accession>
<dbReference type="CDD" id="cd06558">
    <property type="entry name" value="crotonase-like"/>
    <property type="match status" value="1"/>
</dbReference>
<comment type="caution">
    <text evidence="11">The sequence shown here is derived from an EMBL/GenBank/DDBJ whole genome shotgun (WGS) entry which is preliminary data.</text>
</comment>
<dbReference type="Pfam" id="PF00378">
    <property type="entry name" value="ECH_1"/>
    <property type="match status" value="1"/>
</dbReference>
<dbReference type="PANTHER" id="PTHR48075">
    <property type="entry name" value="3-HYDROXYACYL-COA DEHYDROGENASE FAMILY PROTEIN"/>
    <property type="match status" value="1"/>
</dbReference>
<evidence type="ECO:0000259" key="9">
    <source>
        <dbReference type="Pfam" id="PF00725"/>
    </source>
</evidence>
<keyword evidence="12" id="KW-1185">Reference proteome</keyword>
<protein>
    <submittedName>
        <fullName evidence="11">3-hydroxyacyl-CoA dehydrogenase NAD-binding domain-containing protein</fullName>
    </submittedName>
</protein>
<comment type="catalytic activity">
    <reaction evidence="7">
        <text>a (3S)-3-hydroxyacyl-CoA + NAD(+) = a 3-oxoacyl-CoA + NADH + H(+)</text>
        <dbReference type="Rhea" id="RHEA:22432"/>
        <dbReference type="ChEBI" id="CHEBI:15378"/>
        <dbReference type="ChEBI" id="CHEBI:57318"/>
        <dbReference type="ChEBI" id="CHEBI:57540"/>
        <dbReference type="ChEBI" id="CHEBI:57945"/>
        <dbReference type="ChEBI" id="CHEBI:90726"/>
        <dbReference type="EC" id="1.1.1.35"/>
    </reaction>
</comment>
<keyword evidence="5" id="KW-0520">NAD</keyword>
<dbReference type="SUPFAM" id="SSF48179">
    <property type="entry name" value="6-phosphogluconate dehydrogenase C-terminal domain-like"/>
    <property type="match status" value="2"/>
</dbReference>
<dbReference type="Proteomes" id="UP001139125">
    <property type="component" value="Unassembled WGS sequence"/>
</dbReference>
<gene>
    <name evidence="11" type="ORF">NM125_04140</name>
</gene>
<keyword evidence="3" id="KW-0442">Lipid degradation</keyword>
<evidence type="ECO:0000256" key="3">
    <source>
        <dbReference type="ARBA" id="ARBA00022963"/>
    </source>
</evidence>
<dbReference type="AlphaFoldDB" id="A0A9X2RG66"/>
<comment type="pathway">
    <text evidence="1">Lipid metabolism; fatty acid beta-oxidation.</text>
</comment>
<dbReference type="EMBL" id="JANDBC010000001">
    <property type="protein sequence ID" value="MCP9290774.1"/>
    <property type="molecule type" value="Genomic_DNA"/>
</dbReference>
<evidence type="ECO:0000313" key="12">
    <source>
        <dbReference type="Proteomes" id="UP001139125"/>
    </source>
</evidence>
<dbReference type="Gene3D" id="1.10.1040.50">
    <property type="match status" value="1"/>
</dbReference>
<feature type="domain" description="3-hydroxyacyl-CoA dehydrogenase C-terminal" evidence="9">
    <location>
        <begin position="197"/>
        <end position="296"/>
    </location>
</feature>
<dbReference type="SUPFAM" id="SSF51735">
    <property type="entry name" value="NAD(P)-binding Rossmann-fold domains"/>
    <property type="match status" value="1"/>
</dbReference>
<organism evidence="11 12">
    <name type="scientific">Gracilimonas sediminicola</name>
    <dbReference type="NCBI Taxonomy" id="2952158"/>
    <lineage>
        <taxon>Bacteria</taxon>
        <taxon>Pseudomonadati</taxon>
        <taxon>Balneolota</taxon>
        <taxon>Balneolia</taxon>
        <taxon>Balneolales</taxon>
        <taxon>Balneolaceae</taxon>
        <taxon>Gracilimonas</taxon>
    </lineage>
</organism>
<proteinExistence type="predicted"/>
<keyword evidence="4" id="KW-0560">Oxidoreductase</keyword>
<reference evidence="11" key="1">
    <citation type="submission" date="2022-06" db="EMBL/GenBank/DDBJ databases">
        <title>Gracilimonas sp. CAU 1638 isolated from sea sediment.</title>
        <authorList>
            <person name="Kim W."/>
        </authorList>
    </citation>
    <scope>NUCLEOTIDE SEQUENCE</scope>
    <source>
        <strain evidence="11">CAU 1638</strain>
    </source>
</reference>
<evidence type="ECO:0000256" key="5">
    <source>
        <dbReference type="ARBA" id="ARBA00023027"/>
    </source>
</evidence>
<dbReference type="GO" id="GO:0016042">
    <property type="term" value="P:lipid catabolic process"/>
    <property type="evidence" value="ECO:0007669"/>
    <property type="project" value="UniProtKB-KW"/>
</dbReference>
<dbReference type="GO" id="GO:0070403">
    <property type="term" value="F:NAD+ binding"/>
    <property type="evidence" value="ECO:0007669"/>
    <property type="project" value="InterPro"/>
</dbReference>
<keyword evidence="6" id="KW-0443">Lipid metabolism</keyword>
<evidence type="ECO:0000256" key="2">
    <source>
        <dbReference type="ARBA" id="ARBA00022832"/>
    </source>
</evidence>
<evidence type="ECO:0000259" key="10">
    <source>
        <dbReference type="Pfam" id="PF02737"/>
    </source>
</evidence>
<dbReference type="InterPro" id="IPR001753">
    <property type="entry name" value="Enoyl-CoA_hydra/iso"/>
</dbReference>
<dbReference type="InterPro" id="IPR029045">
    <property type="entry name" value="ClpP/crotonase-like_dom_sf"/>
</dbReference>
<dbReference type="InterPro" id="IPR006108">
    <property type="entry name" value="3HC_DH_C"/>
</dbReference>
<dbReference type="InterPro" id="IPR006176">
    <property type="entry name" value="3-OHacyl-CoA_DH_NAD-bd"/>
</dbReference>
<feature type="compositionally biased region" description="Basic and acidic residues" evidence="8">
    <location>
        <begin position="43"/>
        <end position="55"/>
    </location>
</feature>
<feature type="region of interest" description="Disordered" evidence="8">
    <location>
        <begin position="43"/>
        <end position="63"/>
    </location>
</feature>